<dbReference type="AlphaFoldDB" id="A0A918XT65"/>
<dbReference type="RefSeq" id="WP_189990943.1">
    <property type="nucleotide sequence ID" value="NZ_BMZS01000006.1"/>
</dbReference>
<dbReference type="Proteomes" id="UP000630353">
    <property type="component" value="Unassembled WGS sequence"/>
</dbReference>
<gene>
    <name evidence="1" type="ORF">GCM10017083_29840</name>
</gene>
<name>A0A918XT65_9PROT</name>
<accession>A0A918XT65</accession>
<reference evidence="1" key="2">
    <citation type="submission" date="2020-09" db="EMBL/GenBank/DDBJ databases">
        <authorList>
            <person name="Sun Q."/>
            <person name="Kim S."/>
        </authorList>
    </citation>
    <scope>NUCLEOTIDE SEQUENCE</scope>
    <source>
        <strain evidence="1">KCTC 42651</strain>
    </source>
</reference>
<evidence type="ECO:0000313" key="2">
    <source>
        <dbReference type="Proteomes" id="UP000630353"/>
    </source>
</evidence>
<dbReference type="EMBL" id="BMZS01000006">
    <property type="protein sequence ID" value="GHD53314.1"/>
    <property type="molecule type" value="Genomic_DNA"/>
</dbReference>
<sequence>MSPSDVEVNSSIAPEQTLGDLFGASESHGEPFRVMLGRNLGHTTLNMTLPMHRFFDLSEVANERAIAERGGDSSEVAQRKLDMSHAKGIATYLLKGLVKHAKIMQVEAGNGISEAHERLVNDLGDQPYQGMAGIVANIRNCRPNGTDLRVRQVDGSGTIVFLNQSHILWVVDGQHRRAAMDIVFDFLKSVLSTHRYPKKGLFLPAHNSLEVSPQEADVWGLALQAAKTSCTVDIQVHLGLTAKQERQLFHDLNNLAKPVERSVAQKFDAANPVNQFVSRVLEGEGLIRATVVDHDTAHVWNRNDGSISRKDLVAANAMLFDGKSDPKKVMATKVNNHVELGRRFWSAVNNQPHFGEPGSNTKTILAAPVVLKGLCTLVYTFHDSREADPQHLERLLTALENGEIDFAHTNPMWRVFEMSKAEREAVCPGISAAITPPESGFANLTVGTWDEKAKVMRFASNSRDVARHLGDIIRWKLNFPIRAALKKIFDQIEENRTEAA</sequence>
<evidence type="ECO:0000313" key="1">
    <source>
        <dbReference type="EMBL" id="GHD53314.1"/>
    </source>
</evidence>
<organism evidence="1 2">
    <name type="scientific">Thalassobaculum fulvum</name>
    <dbReference type="NCBI Taxonomy" id="1633335"/>
    <lineage>
        <taxon>Bacteria</taxon>
        <taxon>Pseudomonadati</taxon>
        <taxon>Pseudomonadota</taxon>
        <taxon>Alphaproteobacteria</taxon>
        <taxon>Rhodospirillales</taxon>
        <taxon>Thalassobaculaceae</taxon>
        <taxon>Thalassobaculum</taxon>
    </lineage>
</organism>
<protein>
    <recommendedName>
        <fullName evidence="3">DGQHR domain-containing protein</fullName>
    </recommendedName>
</protein>
<keyword evidence="2" id="KW-1185">Reference proteome</keyword>
<dbReference type="Pfam" id="PF14072">
    <property type="entry name" value="DndB"/>
    <property type="match status" value="1"/>
</dbReference>
<evidence type="ECO:0008006" key="3">
    <source>
        <dbReference type="Google" id="ProtNLM"/>
    </source>
</evidence>
<comment type="caution">
    <text evidence="1">The sequence shown here is derived from an EMBL/GenBank/DDBJ whole genome shotgun (WGS) entry which is preliminary data.</text>
</comment>
<reference evidence="1" key="1">
    <citation type="journal article" date="2014" name="Int. J. Syst. Evol. Microbiol.">
        <title>Complete genome sequence of Corynebacterium casei LMG S-19264T (=DSM 44701T), isolated from a smear-ripened cheese.</title>
        <authorList>
            <consortium name="US DOE Joint Genome Institute (JGI-PGF)"/>
            <person name="Walter F."/>
            <person name="Albersmeier A."/>
            <person name="Kalinowski J."/>
            <person name="Ruckert C."/>
        </authorList>
    </citation>
    <scope>NUCLEOTIDE SEQUENCE</scope>
    <source>
        <strain evidence="1">KCTC 42651</strain>
    </source>
</reference>
<dbReference type="InterPro" id="IPR017642">
    <property type="entry name" value="DNA_S_mod_DndB"/>
</dbReference>
<proteinExistence type="predicted"/>